<protein>
    <submittedName>
        <fullName evidence="1">DUF1365 domain-containing protein</fullName>
    </submittedName>
</protein>
<proteinExistence type="predicted"/>
<dbReference type="PANTHER" id="PTHR33973">
    <property type="entry name" value="OS07G0153300 PROTEIN"/>
    <property type="match status" value="1"/>
</dbReference>
<dbReference type="EMBL" id="SDPQ02000002">
    <property type="protein sequence ID" value="KAA1397266.1"/>
    <property type="molecule type" value="Genomic_DNA"/>
</dbReference>
<dbReference type="AlphaFoldDB" id="A0A5M4FDM9"/>
<dbReference type="PANTHER" id="PTHR33973:SF4">
    <property type="entry name" value="OS07G0153300 PROTEIN"/>
    <property type="match status" value="1"/>
</dbReference>
<sequence>MREALASYDVTIGHRRRDGFEYAFTNRGRTWLVDLDDVPRLPGPLRRLCSFSSGDHLGAPSRSLRENVDAWLAERGVDPPATVRMLASPRVLGHVFNPLSLFYCHDADGTLTHVVAEVRNTYGGRRCYLLEPADNGRATTDKTFYVSPFHGVDGHYELVVPAPGDELSVTVTLRRPDRPPFVATMRGTRRADARLASALRKPWANWTVDVMIRVHGIRLFLKGLRPASRPDHQPDDLTRSSR</sequence>
<dbReference type="Pfam" id="PF07103">
    <property type="entry name" value="DUF1365"/>
    <property type="match status" value="1"/>
</dbReference>
<dbReference type="Proteomes" id="UP000380867">
    <property type="component" value="Unassembled WGS sequence"/>
</dbReference>
<gene>
    <name evidence="1" type="ORF">ESP70_007680</name>
</gene>
<dbReference type="OrthoDB" id="9778801at2"/>
<evidence type="ECO:0000313" key="2">
    <source>
        <dbReference type="Proteomes" id="UP000380867"/>
    </source>
</evidence>
<comment type="caution">
    <text evidence="1">The sequence shown here is derived from an EMBL/GenBank/DDBJ whole genome shotgun (WGS) entry which is preliminary data.</text>
</comment>
<organism evidence="1 2">
    <name type="scientific">Aeromicrobium ginsengisoli</name>
    <dbReference type="NCBI Taxonomy" id="363867"/>
    <lineage>
        <taxon>Bacteria</taxon>
        <taxon>Bacillati</taxon>
        <taxon>Actinomycetota</taxon>
        <taxon>Actinomycetes</taxon>
        <taxon>Propionibacteriales</taxon>
        <taxon>Nocardioidaceae</taxon>
        <taxon>Aeromicrobium</taxon>
    </lineage>
</organism>
<accession>A0A5M4FDM9</accession>
<dbReference type="RefSeq" id="WP_149688749.1">
    <property type="nucleotide sequence ID" value="NZ_SDPQ02000002.1"/>
</dbReference>
<keyword evidence="2" id="KW-1185">Reference proteome</keyword>
<reference evidence="1" key="1">
    <citation type="submission" date="2019-09" db="EMBL/GenBank/DDBJ databases">
        <authorList>
            <person name="Li J."/>
        </authorList>
    </citation>
    <scope>NUCLEOTIDE SEQUENCE [LARGE SCALE GENOMIC DNA]</scope>
    <source>
        <strain evidence="1">JCM 14732</strain>
    </source>
</reference>
<evidence type="ECO:0000313" key="1">
    <source>
        <dbReference type="EMBL" id="KAA1397266.1"/>
    </source>
</evidence>
<dbReference type="InterPro" id="IPR010775">
    <property type="entry name" value="DUF1365"/>
</dbReference>
<name>A0A5M4FDM9_9ACTN</name>